<evidence type="ECO:0000256" key="1">
    <source>
        <dbReference type="ARBA" id="ARBA00008761"/>
    </source>
</evidence>
<dbReference type="NCBIfam" id="TIGR01766">
    <property type="entry name" value="IS200/IS605 family accessory protein TnpB-like domain"/>
    <property type="match status" value="1"/>
</dbReference>
<dbReference type="Proteomes" id="UP000218139">
    <property type="component" value="Unassembled WGS sequence"/>
</dbReference>
<protein>
    <recommendedName>
        <fullName evidence="9">Transposase</fullName>
    </recommendedName>
</protein>
<proteinExistence type="inferred from homology"/>
<reference evidence="7 8" key="1">
    <citation type="submission" date="2016-05" db="EMBL/GenBank/DDBJ databases">
        <authorList>
            <person name="Lee J.-Y."/>
            <person name="Kim E.B."/>
            <person name="Choi Y.-J."/>
        </authorList>
    </citation>
    <scope>NUCLEOTIDE SEQUENCE [LARGE SCALE GENOMIC DNA]</scope>
    <source>
        <strain evidence="7 8">KLA006</strain>
    </source>
</reference>
<comment type="caution">
    <text evidence="7">The sequence shown here is derived from an EMBL/GenBank/DDBJ whole genome shotgun (WGS) entry which is preliminary data.</text>
</comment>
<dbReference type="Pfam" id="PF01385">
    <property type="entry name" value="OrfB_IS605"/>
    <property type="match status" value="1"/>
</dbReference>
<dbReference type="SUPFAM" id="SSF51998">
    <property type="entry name" value="PFL-like glycyl radical enzymes"/>
    <property type="match status" value="1"/>
</dbReference>
<keyword evidence="3" id="KW-0238">DNA-binding</keyword>
<evidence type="ECO:0000313" key="8">
    <source>
        <dbReference type="Proteomes" id="UP000218139"/>
    </source>
</evidence>
<sequence>MEEKVLESRRIRIYPTKDQQAYLTFNMFANIKMWNALLAEVYKPVSELDEVQALPRNKQSKEVYKRIERMSWEEQRDLFKGLRGLSTKAIYDADETVFESGWTLKDADTSMYSYTLRTLKTAMSNHLKNPRHFGIPRFKTTMDVENQGSYTSGAHVCEISEDGKYLRVGKLKRFKLGLIEMANHYPSDGRLYKVTIKHESSDTWYVSFVFEQAEHTVKRPRTGLAAGIDLNVTGNSHIVLQDGTRYQLPYDKIRKLEQKIEKENVKRSRKYEQWKKEVAIIEEDNKKSLIPKHVPTLAERSNYQKNKKKIAKLHLRIKNLKKDYIKKTCSKLANEYDVIVMEDLAVSDMEKNKYRARAITRSNFREIRDTLTYMMDWADKKIVFIDRWSPTSKRCHTCGYIKHNLKLSDRKWTCPICNSHHDQDINAAKNILDEGLDLLDKMNDSCKKCGHERTVITTDEKWTCTKCGAKNKTTPKEENSSDVA</sequence>
<evidence type="ECO:0000259" key="6">
    <source>
        <dbReference type="Pfam" id="PF07282"/>
    </source>
</evidence>
<keyword evidence="2" id="KW-0815">Transposition</keyword>
<dbReference type="InterPro" id="IPR001959">
    <property type="entry name" value="Transposase"/>
</dbReference>
<dbReference type="EMBL" id="LXZO01000077">
    <property type="protein sequence ID" value="PAY47758.1"/>
    <property type="molecule type" value="Genomic_DNA"/>
</dbReference>
<dbReference type="InterPro" id="IPR010095">
    <property type="entry name" value="Cas12f1-like_TNB"/>
</dbReference>
<dbReference type="GO" id="GO:0032196">
    <property type="term" value="P:transposition"/>
    <property type="evidence" value="ECO:0007669"/>
    <property type="project" value="UniProtKB-KW"/>
</dbReference>
<feature type="domain" description="Cas12f1-like TNB" evidence="6">
    <location>
        <begin position="364"/>
        <end position="431"/>
    </location>
</feature>
<dbReference type="AlphaFoldDB" id="A0A9X6XJ85"/>
<dbReference type="Pfam" id="PF07282">
    <property type="entry name" value="Cas12f1-like_TNB"/>
    <property type="match status" value="1"/>
</dbReference>
<evidence type="ECO:0000259" key="5">
    <source>
        <dbReference type="Pfam" id="PF01385"/>
    </source>
</evidence>
<gene>
    <name evidence="7" type="ORF">A8C52_05700</name>
</gene>
<dbReference type="GO" id="GO:0003677">
    <property type="term" value="F:DNA binding"/>
    <property type="evidence" value="ECO:0007669"/>
    <property type="project" value="UniProtKB-KW"/>
</dbReference>
<dbReference type="GO" id="GO:0006310">
    <property type="term" value="P:DNA recombination"/>
    <property type="evidence" value="ECO:0007669"/>
    <property type="project" value="UniProtKB-KW"/>
</dbReference>
<organism evidence="7 8">
    <name type="scientific">Ligilactobacillus salivarius</name>
    <dbReference type="NCBI Taxonomy" id="1624"/>
    <lineage>
        <taxon>Bacteria</taxon>
        <taxon>Bacillati</taxon>
        <taxon>Bacillota</taxon>
        <taxon>Bacilli</taxon>
        <taxon>Lactobacillales</taxon>
        <taxon>Lactobacillaceae</taxon>
        <taxon>Ligilactobacillus</taxon>
    </lineage>
</organism>
<comment type="similarity">
    <text evidence="1">In the C-terminal section; belongs to the transposase 35 family.</text>
</comment>
<name>A0A9X6XJ85_9LACO</name>
<keyword evidence="4" id="KW-0233">DNA recombination</keyword>
<accession>A0A9X6XJ85</accession>
<dbReference type="RefSeq" id="WP_086201597.1">
    <property type="nucleotide sequence ID" value="NZ_LXZG01000120.1"/>
</dbReference>
<evidence type="ECO:0000313" key="7">
    <source>
        <dbReference type="EMBL" id="PAY47758.1"/>
    </source>
</evidence>
<evidence type="ECO:0008006" key="9">
    <source>
        <dbReference type="Google" id="ProtNLM"/>
    </source>
</evidence>
<evidence type="ECO:0000256" key="3">
    <source>
        <dbReference type="ARBA" id="ARBA00023125"/>
    </source>
</evidence>
<evidence type="ECO:0000256" key="4">
    <source>
        <dbReference type="ARBA" id="ARBA00023172"/>
    </source>
</evidence>
<evidence type="ECO:0000256" key="2">
    <source>
        <dbReference type="ARBA" id="ARBA00022578"/>
    </source>
</evidence>
<dbReference type="NCBIfam" id="NF040570">
    <property type="entry name" value="guided_TnpB"/>
    <property type="match status" value="1"/>
</dbReference>
<feature type="domain" description="Probable transposase IS891/IS1136/IS1341" evidence="5">
    <location>
        <begin position="214"/>
        <end position="352"/>
    </location>
</feature>